<dbReference type="GO" id="GO:0005737">
    <property type="term" value="C:cytoplasm"/>
    <property type="evidence" value="ECO:0007669"/>
    <property type="project" value="UniProtKB-SubCell"/>
</dbReference>
<dbReference type="NCBIfam" id="TIGR00080">
    <property type="entry name" value="pimt"/>
    <property type="match status" value="1"/>
</dbReference>
<dbReference type="EC" id="2.1.1.77" evidence="3 9"/>
<accession>A0A292YB79</accession>
<gene>
    <name evidence="10" type="ORF">LNAT_P0081</name>
</gene>
<dbReference type="Gene3D" id="3.40.50.150">
    <property type="entry name" value="Vaccinia Virus protein VP39"/>
    <property type="match status" value="1"/>
</dbReference>
<evidence type="ECO:0000256" key="4">
    <source>
        <dbReference type="ARBA" id="ARBA00013346"/>
    </source>
</evidence>
<keyword evidence="11" id="KW-1185">Reference proteome</keyword>
<organism evidence="10 11">
    <name type="scientific">Lebetimonas natsushimae</name>
    <dbReference type="NCBI Taxonomy" id="1936991"/>
    <lineage>
        <taxon>Bacteria</taxon>
        <taxon>Pseudomonadati</taxon>
        <taxon>Campylobacterota</taxon>
        <taxon>Epsilonproteobacteria</taxon>
        <taxon>Nautiliales</taxon>
        <taxon>Nautiliaceae</taxon>
        <taxon>Lebetimonas</taxon>
    </lineage>
</organism>
<proteinExistence type="inferred from homology"/>
<dbReference type="Pfam" id="PF01135">
    <property type="entry name" value="PCMT"/>
    <property type="match status" value="1"/>
</dbReference>
<evidence type="ECO:0000256" key="9">
    <source>
        <dbReference type="NCBIfam" id="TIGR00080"/>
    </source>
</evidence>
<dbReference type="CDD" id="cd02440">
    <property type="entry name" value="AdoMet_MTases"/>
    <property type="match status" value="1"/>
</dbReference>
<dbReference type="OrthoDB" id="9810066at2"/>
<dbReference type="PANTHER" id="PTHR11579">
    <property type="entry name" value="PROTEIN-L-ISOASPARTATE O-METHYLTRANSFERASE"/>
    <property type="match status" value="1"/>
</dbReference>
<evidence type="ECO:0000256" key="8">
    <source>
        <dbReference type="ARBA" id="ARBA00022691"/>
    </source>
</evidence>
<reference evidence="10 11" key="1">
    <citation type="journal article" date="2017" name="Syst. Appl. Microbiol.">
        <title>Lebetimonas natsushimae sp. nov., a novel strictly anaerobic, moderately thermophilic chemoautotroph isolated from a deep-sea hydrothermal vent polychaete nest in the Mid-Okinawa Trough.</title>
        <authorList>
            <person name="Nagata R."/>
            <person name="Takaki Y."/>
            <person name="Tame A."/>
            <person name="Nunoura T."/>
            <person name="Muto H."/>
            <person name="Mino S."/>
            <person name="Sawayama S."/>
            <person name="Takai K."/>
            <person name="Nakagawa S."/>
        </authorList>
    </citation>
    <scope>NUCLEOTIDE SEQUENCE [LARGE SCALE GENOMIC DNA]</scope>
    <source>
        <strain evidence="10 11">HS1857</strain>
    </source>
</reference>
<dbReference type="Proteomes" id="UP000217944">
    <property type="component" value="Unassembled WGS sequence"/>
</dbReference>
<dbReference type="PROSITE" id="PS01279">
    <property type="entry name" value="PCMT"/>
    <property type="match status" value="1"/>
</dbReference>
<evidence type="ECO:0000256" key="2">
    <source>
        <dbReference type="ARBA" id="ARBA00005369"/>
    </source>
</evidence>
<dbReference type="InterPro" id="IPR029063">
    <property type="entry name" value="SAM-dependent_MTases_sf"/>
</dbReference>
<dbReference type="InterPro" id="IPR000682">
    <property type="entry name" value="PCMT"/>
</dbReference>
<evidence type="ECO:0000256" key="7">
    <source>
        <dbReference type="ARBA" id="ARBA00022679"/>
    </source>
</evidence>
<evidence type="ECO:0000256" key="1">
    <source>
        <dbReference type="ARBA" id="ARBA00004496"/>
    </source>
</evidence>
<keyword evidence="6 10" id="KW-0489">Methyltransferase</keyword>
<evidence type="ECO:0000313" key="10">
    <source>
        <dbReference type="EMBL" id="GAX86786.1"/>
    </source>
</evidence>
<dbReference type="EMBL" id="BDME01000001">
    <property type="protein sequence ID" value="GAX86786.1"/>
    <property type="molecule type" value="Genomic_DNA"/>
</dbReference>
<comment type="subcellular location">
    <subcellularLocation>
        <location evidence="1">Cytoplasm</location>
    </subcellularLocation>
</comment>
<dbReference type="GO" id="GO:0004719">
    <property type="term" value="F:protein-L-isoaspartate (D-aspartate) O-methyltransferase activity"/>
    <property type="evidence" value="ECO:0007669"/>
    <property type="project" value="UniProtKB-UniRule"/>
</dbReference>
<evidence type="ECO:0000256" key="5">
    <source>
        <dbReference type="ARBA" id="ARBA00022490"/>
    </source>
</evidence>
<keyword evidence="7 10" id="KW-0808">Transferase</keyword>
<sequence>MNPLADKLADYVNFSPIIYKAFSEIDRKFFVPIGLEKHAYNITPLPLADNSTISSPLTIAKMTILLEPENVDKVLEIGSGSGYQAAILSKIVRRVFTVERICPLVKEAKQKFEKLRLFNINIKCDDGRNGWREFAPYERILFSAATDEIPKELFAQLDENGFILAPINKENKQIITRFYKNGKKEEIEKCEFVPLKKGIIL</sequence>
<evidence type="ECO:0000256" key="6">
    <source>
        <dbReference type="ARBA" id="ARBA00022603"/>
    </source>
</evidence>
<comment type="similarity">
    <text evidence="2">Belongs to the methyltransferase superfamily. L-isoaspartyl/D-aspartyl protein methyltransferase family.</text>
</comment>
<dbReference type="GO" id="GO:0030091">
    <property type="term" value="P:protein repair"/>
    <property type="evidence" value="ECO:0007669"/>
    <property type="project" value="UniProtKB-UniRule"/>
</dbReference>
<dbReference type="SUPFAM" id="SSF53335">
    <property type="entry name" value="S-adenosyl-L-methionine-dependent methyltransferases"/>
    <property type="match status" value="1"/>
</dbReference>
<evidence type="ECO:0000256" key="3">
    <source>
        <dbReference type="ARBA" id="ARBA00011890"/>
    </source>
</evidence>
<keyword evidence="8" id="KW-0949">S-adenosyl-L-methionine</keyword>
<evidence type="ECO:0000313" key="11">
    <source>
        <dbReference type="Proteomes" id="UP000217944"/>
    </source>
</evidence>
<comment type="caution">
    <text evidence="10">The sequence shown here is derived from an EMBL/GenBank/DDBJ whole genome shotgun (WGS) entry which is preliminary data.</text>
</comment>
<dbReference type="GO" id="GO:0032259">
    <property type="term" value="P:methylation"/>
    <property type="evidence" value="ECO:0007669"/>
    <property type="project" value="UniProtKB-KW"/>
</dbReference>
<name>A0A292YB79_9BACT</name>
<dbReference type="NCBIfam" id="NF001453">
    <property type="entry name" value="PRK00312.1"/>
    <property type="match status" value="1"/>
</dbReference>
<keyword evidence="5" id="KW-0963">Cytoplasm</keyword>
<protein>
    <recommendedName>
        <fullName evidence="4 9">Protein-L-isoaspartate O-methyltransferase</fullName>
        <ecNumber evidence="3 9">2.1.1.77</ecNumber>
    </recommendedName>
</protein>
<dbReference type="RefSeq" id="WP_096257956.1">
    <property type="nucleotide sequence ID" value="NZ_BDME01000001.1"/>
</dbReference>
<dbReference type="PANTHER" id="PTHR11579:SF0">
    <property type="entry name" value="PROTEIN-L-ISOASPARTATE(D-ASPARTATE) O-METHYLTRANSFERASE"/>
    <property type="match status" value="1"/>
</dbReference>
<dbReference type="AlphaFoldDB" id="A0A292YB79"/>